<dbReference type="InterPro" id="IPR041015">
    <property type="entry name" value="TLR3_TMD"/>
</dbReference>
<evidence type="ECO:0000256" key="12">
    <source>
        <dbReference type="ARBA" id="ARBA00023180"/>
    </source>
</evidence>
<evidence type="ECO:0000256" key="2">
    <source>
        <dbReference type="ARBA" id="ARBA00009634"/>
    </source>
</evidence>
<keyword evidence="12" id="KW-0325">Glycoprotein</keyword>
<dbReference type="PRINTS" id="PR00019">
    <property type="entry name" value="LEURICHRPT"/>
</dbReference>
<evidence type="ECO:0000256" key="3">
    <source>
        <dbReference type="ARBA" id="ARBA00022588"/>
    </source>
</evidence>
<dbReference type="GO" id="GO:0005886">
    <property type="term" value="C:plasma membrane"/>
    <property type="evidence" value="ECO:0007669"/>
    <property type="project" value="TreeGrafter"/>
</dbReference>
<evidence type="ECO:0000313" key="18">
    <source>
        <dbReference type="EMBL" id="KAJ8335907.1"/>
    </source>
</evidence>
<dbReference type="PANTHER" id="PTHR24365">
    <property type="entry name" value="TOLL-LIKE RECEPTOR"/>
    <property type="match status" value="1"/>
</dbReference>
<evidence type="ECO:0000256" key="7">
    <source>
        <dbReference type="ARBA" id="ARBA00022737"/>
    </source>
</evidence>
<dbReference type="GO" id="GO:0002224">
    <property type="term" value="P:toll-like receptor signaling pathway"/>
    <property type="evidence" value="ECO:0007669"/>
    <property type="project" value="InterPro"/>
</dbReference>
<dbReference type="SUPFAM" id="SSF52058">
    <property type="entry name" value="L domain-like"/>
    <property type="match status" value="2"/>
</dbReference>
<keyword evidence="8 14" id="KW-0391">Immunity</keyword>
<evidence type="ECO:0000256" key="9">
    <source>
        <dbReference type="ARBA" id="ARBA00022989"/>
    </source>
</evidence>
<evidence type="ECO:0000256" key="4">
    <source>
        <dbReference type="ARBA" id="ARBA00022614"/>
    </source>
</evidence>
<dbReference type="EMBL" id="JAINUF010000020">
    <property type="protein sequence ID" value="KAJ8335907.1"/>
    <property type="molecule type" value="Genomic_DNA"/>
</dbReference>
<dbReference type="PANTHER" id="PTHR24365:SF524">
    <property type="entry name" value="TOLL-LIKE RECEPTOR 3"/>
    <property type="match status" value="1"/>
</dbReference>
<evidence type="ECO:0000256" key="11">
    <source>
        <dbReference type="ARBA" id="ARBA00023170"/>
    </source>
</evidence>
<evidence type="ECO:0000256" key="8">
    <source>
        <dbReference type="ARBA" id="ARBA00022859"/>
    </source>
</evidence>
<reference evidence="18" key="1">
    <citation type="journal article" date="2023" name="Science">
        <title>Genome structures resolve the early diversification of teleost fishes.</title>
        <authorList>
            <person name="Parey E."/>
            <person name="Louis A."/>
            <person name="Montfort J."/>
            <person name="Bouchez O."/>
            <person name="Roques C."/>
            <person name="Iampietro C."/>
            <person name="Lluch J."/>
            <person name="Castinel A."/>
            <person name="Donnadieu C."/>
            <person name="Desvignes T."/>
            <person name="Floi Bucao C."/>
            <person name="Jouanno E."/>
            <person name="Wen M."/>
            <person name="Mejri S."/>
            <person name="Dirks R."/>
            <person name="Jansen H."/>
            <person name="Henkel C."/>
            <person name="Chen W.J."/>
            <person name="Zahm M."/>
            <person name="Cabau C."/>
            <person name="Klopp C."/>
            <person name="Thompson A.W."/>
            <person name="Robinson-Rechavi M."/>
            <person name="Braasch I."/>
            <person name="Lecointre G."/>
            <person name="Bobe J."/>
            <person name="Postlethwait J.H."/>
            <person name="Berthelot C."/>
            <person name="Roest Crollius H."/>
            <person name="Guiguen Y."/>
        </authorList>
    </citation>
    <scope>NUCLEOTIDE SEQUENCE</scope>
    <source>
        <strain evidence="18">WJC10195</strain>
    </source>
</reference>
<keyword evidence="13 14" id="KW-0395">Inflammatory response</keyword>
<evidence type="ECO:0000256" key="5">
    <source>
        <dbReference type="ARBA" id="ARBA00022692"/>
    </source>
</evidence>
<dbReference type="SUPFAM" id="SSF52200">
    <property type="entry name" value="Toll/Interleukin receptor TIR domain"/>
    <property type="match status" value="1"/>
</dbReference>
<dbReference type="FunFam" id="3.80.10.10:FF:000137">
    <property type="entry name" value="Toll-like receptor 3"/>
    <property type="match status" value="1"/>
</dbReference>
<dbReference type="GO" id="GO:0006954">
    <property type="term" value="P:inflammatory response"/>
    <property type="evidence" value="ECO:0007669"/>
    <property type="project" value="UniProtKB-UniRule"/>
</dbReference>
<keyword evidence="9 15" id="KW-1133">Transmembrane helix</keyword>
<dbReference type="SMART" id="SM00082">
    <property type="entry name" value="LRRCT"/>
    <property type="match status" value="1"/>
</dbReference>
<keyword evidence="7" id="KW-0677">Repeat</keyword>
<evidence type="ECO:0000256" key="16">
    <source>
        <dbReference type="SAM" id="SignalP"/>
    </source>
</evidence>
<dbReference type="SMART" id="SM00369">
    <property type="entry name" value="LRR_TYP"/>
    <property type="match status" value="15"/>
</dbReference>
<evidence type="ECO:0000259" key="17">
    <source>
        <dbReference type="SMART" id="SM00082"/>
    </source>
</evidence>
<evidence type="ECO:0000313" key="19">
    <source>
        <dbReference type="Proteomes" id="UP001152622"/>
    </source>
</evidence>
<dbReference type="Pfam" id="PF17968">
    <property type="entry name" value="Tlr3_TMD"/>
    <property type="match status" value="1"/>
</dbReference>
<dbReference type="Pfam" id="PF13306">
    <property type="entry name" value="LRR_5"/>
    <property type="match status" value="1"/>
</dbReference>
<evidence type="ECO:0000256" key="15">
    <source>
        <dbReference type="SAM" id="Phobius"/>
    </source>
</evidence>
<keyword evidence="19" id="KW-1185">Reference proteome</keyword>
<keyword evidence="11 14" id="KW-0675">Receptor</keyword>
<proteinExistence type="inferred from homology"/>
<evidence type="ECO:0000256" key="1">
    <source>
        <dbReference type="ARBA" id="ARBA00004479"/>
    </source>
</evidence>
<dbReference type="OrthoDB" id="676979at2759"/>
<dbReference type="Pfam" id="PF13855">
    <property type="entry name" value="LRR_8"/>
    <property type="match status" value="4"/>
</dbReference>
<evidence type="ECO:0000256" key="14">
    <source>
        <dbReference type="PIRNR" id="PIRNR037595"/>
    </source>
</evidence>
<keyword evidence="10 15" id="KW-0472">Membrane</keyword>
<comment type="subcellular location">
    <subcellularLocation>
        <location evidence="1">Membrane</location>
        <topology evidence="1">Single-pass type I membrane protein</topology>
    </subcellularLocation>
</comment>
<keyword evidence="4" id="KW-0433">Leucine-rich repeat</keyword>
<feature type="chain" id="PRO_5040132606" description="LRRCT domain-containing protein" evidence="16">
    <location>
        <begin position="21"/>
        <end position="847"/>
    </location>
</feature>
<evidence type="ECO:0000256" key="10">
    <source>
        <dbReference type="ARBA" id="ARBA00023136"/>
    </source>
</evidence>
<gene>
    <name evidence="18" type="ORF">SKAU_G00392490</name>
</gene>
<dbReference type="GO" id="GO:0045087">
    <property type="term" value="P:innate immune response"/>
    <property type="evidence" value="ECO:0007669"/>
    <property type="project" value="UniProtKB-UniRule"/>
</dbReference>
<comment type="caution">
    <text evidence="18">The sequence shown here is derived from an EMBL/GenBank/DDBJ whole genome shotgun (WGS) entry which is preliminary data.</text>
</comment>
<dbReference type="Gene3D" id="3.80.10.10">
    <property type="entry name" value="Ribonuclease Inhibitor"/>
    <property type="match status" value="1"/>
</dbReference>
<comment type="similarity">
    <text evidence="2 14">Belongs to the Toll-like receptor family.</text>
</comment>
<evidence type="ECO:0000256" key="6">
    <source>
        <dbReference type="ARBA" id="ARBA00022729"/>
    </source>
</evidence>
<evidence type="ECO:0000256" key="13">
    <source>
        <dbReference type="ARBA" id="ARBA00023198"/>
    </source>
</evidence>
<dbReference type="InterPro" id="IPR035897">
    <property type="entry name" value="Toll_tir_struct_dom_sf"/>
</dbReference>
<dbReference type="InterPro" id="IPR017241">
    <property type="entry name" value="Toll-like_receptor"/>
</dbReference>
<feature type="signal peptide" evidence="16">
    <location>
        <begin position="1"/>
        <end position="20"/>
    </location>
</feature>
<accession>A0A9Q1EBV1</accession>
<dbReference type="GO" id="GO:0004888">
    <property type="term" value="F:transmembrane signaling receptor activity"/>
    <property type="evidence" value="ECO:0007669"/>
    <property type="project" value="InterPro"/>
</dbReference>
<dbReference type="InterPro" id="IPR026906">
    <property type="entry name" value="LRR_5"/>
</dbReference>
<dbReference type="PROSITE" id="PS51450">
    <property type="entry name" value="LRR"/>
    <property type="match status" value="3"/>
</dbReference>
<dbReference type="InterPro" id="IPR003591">
    <property type="entry name" value="Leu-rich_rpt_typical-subtyp"/>
</dbReference>
<dbReference type="PIRSF" id="PIRSF037595">
    <property type="entry name" value="Toll-like_receptor"/>
    <property type="match status" value="1"/>
</dbReference>
<keyword evidence="3 14" id="KW-0399">Innate immunity</keyword>
<feature type="domain" description="LRRCT" evidence="17">
    <location>
        <begin position="640"/>
        <end position="692"/>
    </location>
</feature>
<dbReference type="AlphaFoldDB" id="A0A9Q1EBV1"/>
<name>A0A9Q1EBV1_SYNKA</name>
<dbReference type="InterPro" id="IPR032675">
    <property type="entry name" value="LRR_dom_sf"/>
</dbReference>
<dbReference type="Gene3D" id="3.40.50.10140">
    <property type="entry name" value="Toll/interleukin-1 receptor homology (TIR) domain"/>
    <property type="match status" value="1"/>
</dbReference>
<feature type="transmembrane region" description="Helical" evidence="15">
    <location>
        <begin position="699"/>
        <end position="718"/>
    </location>
</feature>
<protein>
    <recommendedName>
        <fullName evidence="17">LRRCT domain-containing protein</fullName>
    </recommendedName>
</protein>
<keyword evidence="6 16" id="KW-0732">Signal</keyword>
<dbReference type="InterPro" id="IPR001611">
    <property type="entry name" value="Leu-rich_rpt"/>
</dbReference>
<sequence>MMVTPLFLLVCLLESPCLRAQKTATCKVEGLTADCRHLSLKEVPADLPANITSLDLSHNMLPALPGPSLARYPQLLRLVASFNDVKSLESDMCLVLPLLRDLILHRNEFHLLTEKDLLHCSGLTRFDLSANRLKLKGEPFRPLQRLTMLDVSANGLTSARLGSIPQLWSLETLSLSGNVIKTIKSNDLAYLSNSSLQTLILSSLPLKTFEPGCFQRIRGLRNLVLDGSVFSLQLTAKLSEELSATRIANLSLRNVKLVSLTNITFKGLQDTNLTSLDLSSNGIVSLHNSPFQWLGELEILFLNENNLKHLTSSSFVGLGSLRVMNLTRALVKSHKSSYPIIDNFSFGSLAKLETLLMDHTAFQGITASMFSGLESLRHLSLSWSSIGLRTVSTGTFASLSRSPLRTLDLTATDISHLESGAFSGLGNLTTLLLGSNFISQVLTGEEFQGLASVEELNMFRNKNIILTQLSFNHMPSLSILILGLALAQNQDFNPSPFQQLHNLSVLDLSNNNIASVMEGLLAGLENLRVLRLQHNNLQRVWKSANPGGPVPFLQGLGALETLNLDSNGLDEIPATGLSGLFQLRELSLAGNVLDHLRDSIFHDLDSLRVLRLQRNLITSVPQGVFGHAFRNLSVLHMERNPFDCTCEGIMWFVNWLNTTNASMPQRDSEYICNTPQAYFNQSVVRFNSLSCKDMAPFQALYILNCSLVLIFMTTALLFRFQGWRLQFYWNVLVNRTLGFAEPGLGEARFKHDAYLIYAEEDKKLLSDPWCRRYKAYQAMHQVIEDSRDSVVLILLEDVPDHRLSQALLIRKGMLKSHCVLHWPLQRERVPAFRHKLQAALGSSNAVL</sequence>
<dbReference type="SMART" id="SM00365">
    <property type="entry name" value="LRR_SD22"/>
    <property type="match status" value="6"/>
</dbReference>
<dbReference type="InterPro" id="IPR000483">
    <property type="entry name" value="Cys-rich_flank_reg_C"/>
</dbReference>
<keyword evidence="5 15" id="KW-0812">Transmembrane</keyword>
<organism evidence="18 19">
    <name type="scientific">Synaphobranchus kaupii</name>
    <name type="common">Kaup's arrowtooth eel</name>
    <dbReference type="NCBI Taxonomy" id="118154"/>
    <lineage>
        <taxon>Eukaryota</taxon>
        <taxon>Metazoa</taxon>
        <taxon>Chordata</taxon>
        <taxon>Craniata</taxon>
        <taxon>Vertebrata</taxon>
        <taxon>Euteleostomi</taxon>
        <taxon>Actinopterygii</taxon>
        <taxon>Neopterygii</taxon>
        <taxon>Teleostei</taxon>
        <taxon>Anguilliformes</taxon>
        <taxon>Synaphobranchidae</taxon>
        <taxon>Synaphobranchus</taxon>
    </lineage>
</organism>
<dbReference type="Proteomes" id="UP001152622">
    <property type="component" value="Chromosome 20"/>
</dbReference>